<evidence type="ECO:0000313" key="2">
    <source>
        <dbReference type="Proteomes" id="UP001172386"/>
    </source>
</evidence>
<gene>
    <name evidence="1" type="ORF">H2198_009253</name>
</gene>
<protein>
    <submittedName>
        <fullName evidence="1">Uncharacterized protein</fullName>
    </submittedName>
</protein>
<sequence length="298" mass="33430">MGDAGLEERDLASARLHLKQEGWCVIPDVLDTSKTKEVLQRLWDAAGESKKRGDDTFLPFLDPNESNVRVFYLLELDSIFRELIQHPTAIQMVKSVLGENFLISNFTANIARPGSKSMGLHSDQSLVSPDPWLTVNALNVIWCLNDCYFENGATLYIPGSNKWERRSDIPKTANKMLKPFEAKAGSIIVMDGRVWHTSGANITKDQDRALLFGYYTAPFLRQQVNWTKKLSKEIQDSLSPEMSEWLGLGVTANLGEALLHLKYLDDQFAEDGSQSSSSKAAEDFAKSSHNRQDKTLSE</sequence>
<reference evidence="1" key="1">
    <citation type="submission" date="2022-10" db="EMBL/GenBank/DDBJ databases">
        <title>Culturing micro-colonial fungi from biological soil crusts in the Mojave desert and describing Neophaeococcomyces mojavensis, and introducing the new genera and species Taxawa tesnikishii.</title>
        <authorList>
            <person name="Kurbessoian T."/>
            <person name="Stajich J.E."/>
        </authorList>
    </citation>
    <scope>NUCLEOTIDE SEQUENCE</scope>
    <source>
        <strain evidence="1">JES_112</strain>
    </source>
</reference>
<dbReference type="EMBL" id="JAPDRQ010000255">
    <property type="protein sequence ID" value="KAJ9651459.1"/>
    <property type="molecule type" value="Genomic_DNA"/>
</dbReference>
<proteinExistence type="predicted"/>
<comment type="caution">
    <text evidence="1">The sequence shown here is derived from an EMBL/GenBank/DDBJ whole genome shotgun (WGS) entry which is preliminary data.</text>
</comment>
<dbReference type="Proteomes" id="UP001172386">
    <property type="component" value="Unassembled WGS sequence"/>
</dbReference>
<evidence type="ECO:0000313" key="1">
    <source>
        <dbReference type="EMBL" id="KAJ9651459.1"/>
    </source>
</evidence>
<name>A0ACC2ZV19_9EURO</name>
<keyword evidence="2" id="KW-1185">Reference proteome</keyword>
<organism evidence="1 2">
    <name type="scientific">Neophaeococcomyces mojaviensis</name>
    <dbReference type="NCBI Taxonomy" id="3383035"/>
    <lineage>
        <taxon>Eukaryota</taxon>
        <taxon>Fungi</taxon>
        <taxon>Dikarya</taxon>
        <taxon>Ascomycota</taxon>
        <taxon>Pezizomycotina</taxon>
        <taxon>Eurotiomycetes</taxon>
        <taxon>Chaetothyriomycetidae</taxon>
        <taxon>Chaetothyriales</taxon>
        <taxon>Chaetothyriales incertae sedis</taxon>
        <taxon>Neophaeococcomyces</taxon>
    </lineage>
</organism>
<accession>A0ACC2ZV19</accession>